<dbReference type="Gene3D" id="3.20.20.140">
    <property type="entry name" value="Metal-dependent hydrolases"/>
    <property type="match status" value="1"/>
</dbReference>
<evidence type="ECO:0008006" key="4">
    <source>
        <dbReference type="Google" id="ProtNLM"/>
    </source>
</evidence>
<dbReference type="PANTHER" id="PTHR46124:SF2">
    <property type="entry name" value="D-AMINOACYL-TRNA DEACYLASE"/>
    <property type="match status" value="1"/>
</dbReference>
<feature type="binding site" evidence="1">
    <location>
        <position position="162"/>
    </location>
    <ligand>
        <name>a divalent metal cation</name>
        <dbReference type="ChEBI" id="CHEBI:60240"/>
        <label>2</label>
    </ligand>
</feature>
<reference evidence="2 3" key="1">
    <citation type="submission" date="2019-08" db="EMBL/GenBank/DDBJ databases">
        <title>In-depth cultivation of the pig gut microbiome towards novel bacterial diversity and tailored functional studies.</title>
        <authorList>
            <person name="Wylensek D."/>
            <person name="Hitch T.C.A."/>
            <person name="Clavel T."/>
        </authorList>
    </citation>
    <scope>NUCLEOTIDE SEQUENCE [LARGE SCALE GENOMIC DNA]</scope>
    <source>
        <strain evidence="2 3">WCA-SAB-591-4A-A</strain>
    </source>
</reference>
<dbReference type="PIRSF" id="PIRSF005902">
    <property type="entry name" value="DNase_TatD"/>
    <property type="match status" value="1"/>
</dbReference>
<protein>
    <recommendedName>
        <fullName evidence="4">TatD DNase family protein</fullName>
    </recommendedName>
</protein>
<feature type="binding site" evidence="1">
    <location>
        <position position="23"/>
    </location>
    <ligand>
        <name>a divalent metal cation</name>
        <dbReference type="ChEBI" id="CHEBI:60240"/>
        <label>1</label>
    </ligand>
</feature>
<dbReference type="InterPro" id="IPR032466">
    <property type="entry name" value="Metal_Hydrolase"/>
</dbReference>
<evidence type="ECO:0000313" key="3">
    <source>
        <dbReference type="Proteomes" id="UP000440713"/>
    </source>
</evidence>
<evidence type="ECO:0000313" key="2">
    <source>
        <dbReference type="EMBL" id="MST61686.1"/>
    </source>
</evidence>
<dbReference type="Proteomes" id="UP000440713">
    <property type="component" value="Unassembled WGS sequence"/>
</dbReference>
<dbReference type="GO" id="GO:0016788">
    <property type="term" value="F:hydrolase activity, acting on ester bonds"/>
    <property type="evidence" value="ECO:0007669"/>
    <property type="project" value="InterPro"/>
</dbReference>
<feature type="binding site" evidence="1">
    <location>
        <position position="104"/>
    </location>
    <ligand>
        <name>a divalent metal cation</name>
        <dbReference type="ChEBI" id="CHEBI:60240"/>
        <label>1</label>
    </ligand>
</feature>
<evidence type="ECO:0000256" key="1">
    <source>
        <dbReference type="PIRSR" id="PIRSR005902-1"/>
    </source>
</evidence>
<organism evidence="2 3">
    <name type="scientific">Peptostreptococcus porci</name>
    <dbReference type="NCBI Taxonomy" id="2652282"/>
    <lineage>
        <taxon>Bacteria</taxon>
        <taxon>Bacillati</taxon>
        <taxon>Bacillota</taxon>
        <taxon>Clostridia</taxon>
        <taxon>Peptostreptococcales</taxon>
        <taxon>Peptostreptococcaceae</taxon>
        <taxon>Peptostreptococcus</taxon>
    </lineage>
</organism>
<dbReference type="PANTHER" id="PTHR46124">
    <property type="entry name" value="D-AMINOACYL-TRNA DEACYLASE"/>
    <property type="match status" value="1"/>
</dbReference>
<dbReference type="Pfam" id="PF01026">
    <property type="entry name" value="TatD_DNase"/>
    <property type="match status" value="1"/>
</dbReference>
<feature type="binding site" evidence="1">
    <location>
        <position position="140"/>
    </location>
    <ligand>
        <name>a divalent metal cation</name>
        <dbReference type="ChEBI" id="CHEBI:60240"/>
        <label>2</label>
    </ligand>
</feature>
<feature type="binding site" evidence="1">
    <location>
        <position position="21"/>
    </location>
    <ligand>
        <name>a divalent metal cation</name>
        <dbReference type="ChEBI" id="CHEBI:60240"/>
        <label>1</label>
    </ligand>
</feature>
<dbReference type="SUPFAM" id="SSF51556">
    <property type="entry name" value="Metallo-dependent hydrolases"/>
    <property type="match status" value="1"/>
</dbReference>
<gene>
    <name evidence="2" type="ORF">FYJ71_01690</name>
</gene>
<name>A0A6N7XAK0_9FIRM</name>
<dbReference type="GO" id="GO:0046872">
    <property type="term" value="F:metal ion binding"/>
    <property type="evidence" value="ECO:0007669"/>
    <property type="project" value="UniProtKB-KW"/>
</dbReference>
<dbReference type="EMBL" id="VUNE01000001">
    <property type="protein sequence ID" value="MST61686.1"/>
    <property type="molecule type" value="Genomic_DNA"/>
</dbReference>
<proteinExistence type="predicted"/>
<feature type="binding site" evidence="1">
    <location>
        <position position="209"/>
    </location>
    <ligand>
        <name>a divalent metal cation</name>
        <dbReference type="ChEBI" id="CHEBI:60240"/>
        <label>1</label>
    </ligand>
</feature>
<keyword evidence="3" id="KW-1185">Reference proteome</keyword>
<dbReference type="RefSeq" id="WP_154537080.1">
    <property type="nucleotide sequence ID" value="NZ_JAXFGK010000092.1"/>
</dbReference>
<comment type="caution">
    <text evidence="2">The sequence shown here is derived from an EMBL/GenBank/DDBJ whole genome shotgun (WGS) entry which is preliminary data.</text>
</comment>
<keyword evidence="1" id="KW-0479">Metal-binding</keyword>
<dbReference type="AlphaFoldDB" id="A0A6N7XAK0"/>
<accession>A0A6N7XAK0</accession>
<sequence length="268" mass="31569">MKNSNNILKEKGNKALLYDFHTHVENIDELESYFDLNIIPIINISNFHEWEILKKSDKWEKYSESINNNFYISVGVHPFDSTPWSEKTEIFYNNLSKYSSFVGEIGMDSCWSNVDKSIQKSNFEKSLYFAYKNNFPVILHTKNMEGEIYDIIRKYSLRFIVHWYSCENYIDEYISLGCYFTFGPALLEDKNIRTLAKKVPLDRILIETDGLCALKWLYNKDVSENELRYYLEITIDEIAQIKGISPRKMVDIVNTNSEFLLRKGDKNG</sequence>
<dbReference type="InterPro" id="IPR001130">
    <property type="entry name" value="TatD-like"/>
</dbReference>